<protein>
    <submittedName>
        <fullName evidence="2">Hint domain-containing protein</fullName>
    </submittedName>
</protein>
<reference evidence="3" key="1">
    <citation type="submission" date="2017-01" db="EMBL/GenBank/DDBJ databases">
        <authorList>
            <person name="Varghese N."/>
            <person name="Submissions S."/>
        </authorList>
    </citation>
    <scope>NUCLEOTIDE SEQUENCE [LARGE SCALE GENOMIC DNA]</scope>
    <source>
        <strain evidence="3">DSM 18714</strain>
    </source>
</reference>
<dbReference type="Pfam" id="PF13403">
    <property type="entry name" value="Hint_2"/>
    <property type="match status" value="1"/>
</dbReference>
<dbReference type="EMBL" id="FTOM01000001">
    <property type="protein sequence ID" value="SIS49657.1"/>
    <property type="molecule type" value="Genomic_DNA"/>
</dbReference>
<feature type="domain" description="Hedgehog/Intein (Hint)" evidence="1">
    <location>
        <begin position="39"/>
        <end position="163"/>
    </location>
</feature>
<evidence type="ECO:0000259" key="1">
    <source>
        <dbReference type="Pfam" id="PF13403"/>
    </source>
</evidence>
<accession>A0A1N7JK04</accession>
<evidence type="ECO:0000313" key="3">
    <source>
        <dbReference type="Proteomes" id="UP000186098"/>
    </source>
</evidence>
<sequence>MNLLSASAALTPDPAETDDLLDPDPACTPAFGIGYNIPLLTPDGPRPAASIAPGDAILTFDNGFQKVSSVERVGYCKPRAPLPPTLWPLLVPAGTVGDNVETLLAPEQGVMVESDVAEALFGDPFVVVPAAALDGEAGIHRVPPSAQARFIVLHFDRAEVVVTQHGGLLMCPPRNPGMIWETPEDDARPLEYTVLPLLDALELIAAERGSETALLAQFERRSGDISAALIHAKKP</sequence>
<dbReference type="Proteomes" id="UP000186098">
    <property type="component" value="Unassembled WGS sequence"/>
</dbReference>
<proteinExistence type="predicted"/>
<dbReference type="AlphaFoldDB" id="A0A1N7JK04"/>
<name>A0A1N7JK04_9RHOB</name>
<dbReference type="RefSeq" id="WP_076362961.1">
    <property type="nucleotide sequence ID" value="NZ_FTOM01000001.1"/>
</dbReference>
<gene>
    <name evidence="2" type="ORF">SAMN05421795_10178</name>
</gene>
<evidence type="ECO:0000313" key="2">
    <source>
        <dbReference type="EMBL" id="SIS49657.1"/>
    </source>
</evidence>
<dbReference type="STRING" id="407234.SAMN05421795_10178"/>
<organism evidence="2 3">
    <name type="scientific">Phaeovulum vinaykumarii</name>
    <dbReference type="NCBI Taxonomy" id="407234"/>
    <lineage>
        <taxon>Bacteria</taxon>
        <taxon>Pseudomonadati</taxon>
        <taxon>Pseudomonadota</taxon>
        <taxon>Alphaproteobacteria</taxon>
        <taxon>Rhodobacterales</taxon>
        <taxon>Paracoccaceae</taxon>
        <taxon>Phaeovulum</taxon>
    </lineage>
</organism>
<dbReference type="InterPro" id="IPR028992">
    <property type="entry name" value="Hedgehog/Intein_dom"/>
</dbReference>
<keyword evidence="3" id="KW-1185">Reference proteome</keyword>